<sequence length="144" mass="16261">MSTITAIDGLDGKIFGRLWFLRPMAERYESLDAVRAGLNVQIELSDQKPRITWRGTAKQFMATKAFHRGVSVKTKQGNWVATGGLRGSIYPDGNDRYVFVISWVNSPSHIYISRQSKVAQADEKFLNFRDLVMSGFPMIEVDGE</sequence>
<dbReference type="STRING" id="1349767.GJA_3528"/>
<dbReference type="OrthoDB" id="9958520at2"/>
<reference evidence="1 2" key="1">
    <citation type="journal article" date="2015" name="Genome Announc.">
        <title>Genome Sequence of Mushroom Soft-Rot Pathogen Janthinobacterium agaricidamnosum.</title>
        <authorList>
            <person name="Graupner K."/>
            <person name="Lackner G."/>
            <person name="Hertweck C."/>
        </authorList>
    </citation>
    <scope>NUCLEOTIDE SEQUENCE [LARGE SCALE GENOMIC DNA]</scope>
    <source>
        <strain evidence="2">NBRC 102515 / DSM 9628</strain>
    </source>
</reference>
<dbReference type="RefSeq" id="WP_038494167.1">
    <property type="nucleotide sequence ID" value="NZ_BCTH01000067.1"/>
</dbReference>
<organism evidence="1 2">
    <name type="scientific">Janthinobacterium agaricidamnosum NBRC 102515 = DSM 9628</name>
    <dbReference type="NCBI Taxonomy" id="1349767"/>
    <lineage>
        <taxon>Bacteria</taxon>
        <taxon>Pseudomonadati</taxon>
        <taxon>Pseudomonadota</taxon>
        <taxon>Betaproteobacteria</taxon>
        <taxon>Burkholderiales</taxon>
        <taxon>Oxalobacteraceae</taxon>
        <taxon>Janthinobacterium</taxon>
    </lineage>
</organism>
<dbReference type="AlphaFoldDB" id="W0V5P2"/>
<dbReference type="KEGG" id="jag:GJA_3528"/>
<gene>
    <name evidence="1" type="ORF">GJA_3528</name>
</gene>
<dbReference type="PATRIC" id="fig|1349767.4.peg.126"/>
<dbReference type="HOGENOM" id="CLU_1793889_0_0_4"/>
<proteinExistence type="predicted"/>
<accession>W0V5P2</accession>
<dbReference type="EMBL" id="HG322949">
    <property type="protein sequence ID" value="CDG84144.1"/>
    <property type="molecule type" value="Genomic_DNA"/>
</dbReference>
<protein>
    <submittedName>
        <fullName evidence="1">Uncharacterized protein</fullName>
    </submittedName>
</protein>
<name>W0V5P2_9BURK</name>
<keyword evidence="2" id="KW-1185">Reference proteome</keyword>
<evidence type="ECO:0000313" key="2">
    <source>
        <dbReference type="Proteomes" id="UP000027604"/>
    </source>
</evidence>
<evidence type="ECO:0000313" key="1">
    <source>
        <dbReference type="EMBL" id="CDG84144.1"/>
    </source>
</evidence>
<dbReference type="Proteomes" id="UP000027604">
    <property type="component" value="Chromosome I"/>
</dbReference>